<dbReference type="AlphaFoldDB" id="A0AAV3XJ87"/>
<dbReference type="Proteomes" id="UP001050975">
    <property type="component" value="Unassembled WGS sequence"/>
</dbReference>
<dbReference type="EMBL" id="BLAY01000192">
    <property type="protein sequence ID" value="GET42977.1"/>
    <property type="molecule type" value="Genomic_DNA"/>
</dbReference>
<comment type="caution">
    <text evidence="1">The sequence shown here is derived from an EMBL/GenBank/DDBJ whole genome shotgun (WGS) entry which is preliminary data.</text>
</comment>
<proteinExistence type="predicted"/>
<evidence type="ECO:0000313" key="2">
    <source>
        <dbReference type="Proteomes" id="UP001050975"/>
    </source>
</evidence>
<accession>A0AAV3XJ87</accession>
<organism evidence="1 2">
    <name type="scientific">Microseira wollei NIES-4236</name>
    <dbReference type="NCBI Taxonomy" id="2530354"/>
    <lineage>
        <taxon>Bacteria</taxon>
        <taxon>Bacillati</taxon>
        <taxon>Cyanobacteriota</taxon>
        <taxon>Cyanophyceae</taxon>
        <taxon>Oscillatoriophycideae</taxon>
        <taxon>Aerosakkonematales</taxon>
        <taxon>Aerosakkonemataceae</taxon>
        <taxon>Microseira</taxon>
    </lineage>
</organism>
<sequence length="42" mass="4768">MEVKALPIREDVTPNLPTPRLIIKVKLGIGRGKQDLRWSATR</sequence>
<keyword evidence="2" id="KW-1185">Reference proteome</keyword>
<name>A0AAV3XJ87_9CYAN</name>
<dbReference type="RefSeq" id="WP_264196872.1">
    <property type="nucleotide sequence ID" value="NZ_BLAY01000192.1"/>
</dbReference>
<gene>
    <name evidence="1" type="ORF">MiSe_77970</name>
</gene>
<protein>
    <submittedName>
        <fullName evidence="1">Uncharacterized protein</fullName>
    </submittedName>
</protein>
<evidence type="ECO:0000313" key="1">
    <source>
        <dbReference type="EMBL" id="GET42977.1"/>
    </source>
</evidence>
<reference evidence="1" key="1">
    <citation type="submission" date="2019-10" db="EMBL/GenBank/DDBJ databases">
        <title>Draft genome sequece of Microseira wollei NIES-4236.</title>
        <authorList>
            <person name="Yamaguchi H."/>
            <person name="Suzuki S."/>
            <person name="Kawachi M."/>
        </authorList>
    </citation>
    <scope>NUCLEOTIDE SEQUENCE</scope>
    <source>
        <strain evidence="1">NIES-4236</strain>
    </source>
</reference>